<dbReference type="GO" id="GO:0008234">
    <property type="term" value="F:cysteine-type peptidase activity"/>
    <property type="evidence" value="ECO:0007669"/>
    <property type="project" value="UniProtKB-KW"/>
</dbReference>
<evidence type="ECO:0000256" key="6">
    <source>
        <dbReference type="SAM" id="MobiDB-lite"/>
    </source>
</evidence>
<accession>A0A6J6C267</accession>
<feature type="domain" description="NlpC/P60" evidence="7">
    <location>
        <begin position="286"/>
        <end position="402"/>
    </location>
</feature>
<dbReference type="Gene3D" id="6.10.250.3150">
    <property type="match status" value="1"/>
</dbReference>
<dbReference type="InterPro" id="IPR038765">
    <property type="entry name" value="Papain-like_cys_pep_sf"/>
</dbReference>
<dbReference type="EMBL" id="CAEZSR010000011">
    <property type="protein sequence ID" value="CAB4544563.1"/>
    <property type="molecule type" value="Genomic_DNA"/>
</dbReference>
<gene>
    <name evidence="8" type="ORF">UFOPK1493_00557</name>
</gene>
<evidence type="ECO:0000256" key="3">
    <source>
        <dbReference type="ARBA" id="ARBA00022801"/>
    </source>
</evidence>
<feature type="region of interest" description="Disordered" evidence="6">
    <location>
        <begin position="224"/>
        <end position="285"/>
    </location>
</feature>
<feature type="compositionally biased region" description="Low complexity" evidence="6">
    <location>
        <begin position="224"/>
        <end position="234"/>
    </location>
</feature>
<keyword evidence="3" id="KW-0378">Hydrolase</keyword>
<proteinExistence type="inferred from homology"/>
<dbReference type="SUPFAM" id="SSF54001">
    <property type="entry name" value="Cysteine proteinases"/>
    <property type="match status" value="1"/>
</dbReference>
<evidence type="ECO:0000256" key="5">
    <source>
        <dbReference type="SAM" id="Coils"/>
    </source>
</evidence>
<feature type="coiled-coil region" evidence="5">
    <location>
        <begin position="24"/>
        <end position="82"/>
    </location>
</feature>
<dbReference type="GO" id="GO:0006508">
    <property type="term" value="P:proteolysis"/>
    <property type="evidence" value="ECO:0007669"/>
    <property type="project" value="UniProtKB-KW"/>
</dbReference>
<feature type="compositionally biased region" description="Pro residues" evidence="6">
    <location>
        <begin position="273"/>
        <end position="283"/>
    </location>
</feature>
<name>A0A6J6C267_9ZZZZ</name>
<sequence>MATLTVVATGLVGVGPVPVVSVRADEVDDQRARVEQLADELDALDNRLGELEESHAAALDRIDQLTIEIRDQQAAVDAQSAQLGVLQAQLVDIAIDSFMSAGTTGLTPLFSSAAGFIDDLERDELSRVALDQGAGTSDELTALVEQLAEDKAELDAAKAEQDQLLASLEQQRVQGEQLAAELQQKYRAAEAELGQLIVEEQQRRAAEEAAAAQARFAAAAAAAAGNSSNGNGNASSGGTGGARGGGSTGGTGGGATGGTGGGSGGGSGGGTPAPAPDPAPSVPAPSGMAGVAISAAMSQLGVPYRFAKSEPGVAFDCSGLTKYAWGKAGVSLPHQSAAQYAATPRVPKDQAQPGDLIFYHSPIGHVAIYLGNDQLIHAPATGDVVKVSRVNWSKVVGVSRPG</sequence>
<dbReference type="PANTHER" id="PTHR47359">
    <property type="entry name" value="PEPTIDOGLYCAN DL-ENDOPEPTIDASE CWLO"/>
    <property type="match status" value="1"/>
</dbReference>
<dbReference type="AlphaFoldDB" id="A0A6J6C267"/>
<keyword evidence="2" id="KW-0645">Protease</keyword>
<dbReference type="Gene3D" id="3.90.1720.10">
    <property type="entry name" value="endopeptidase domain like (from Nostoc punctiforme)"/>
    <property type="match status" value="1"/>
</dbReference>
<evidence type="ECO:0000256" key="2">
    <source>
        <dbReference type="ARBA" id="ARBA00022670"/>
    </source>
</evidence>
<reference evidence="8" key="1">
    <citation type="submission" date="2020-05" db="EMBL/GenBank/DDBJ databases">
        <authorList>
            <person name="Chiriac C."/>
            <person name="Salcher M."/>
            <person name="Ghai R."/>
            <person name="Kavagutti S V."/>
        </authorList>
    </citation>
    <scope>NUCLEOTIDE SEQUENCE</scope>
</reference>
<protein>
    <submittedName>
        <fullName evidence="8">Unannotated protein</fullName>
    </submittedName>
</protein>
<dbReference type="Pfam" id="PF00877">
    <property type="entry name" value="NLPC_P60"/>
    <property type="match status" value="1"/>
</dbReference>
<comment type="similarity">
    <text evidence="1">Belongs to the peptidase C40 family.</text>
</comment>
<evidence type="ECO:0000259" key="7">
    <source>
        <dbReference type="PROSITE" id="PS51935"/>
    </source>
</evidence>
<evidence type="ECO:0000256" key="4">
    <source>
        <dbReference type="ARBA" id="ARBA00022807"/>
    </source>
</evidence>
<dbReference type="PROSITE" id="PS51935">
    <property type="entry name" value="NLPC_P60"/>
    <property type="match status" value="1"/>
</dbReference>
<keyword evidence="5" id="KW-0175">Coiled coil</keyword>
<dbReference type="InterPro" id="IPR000064">
    <property type="entry name" value="NLP_P60_dom"/>
</dbReference>
<feature type="compositionally biased region" description="Gly residues" evidence="6">
    <location>
        <begin position="235"/>
        <end position="271"/>
    </location>
</feature>
<dbReference type="PANTHER" id="PTHR47359:SF3">
    <property type="entry name" value="NLP_P60 DOMAIN-CONTAINING PROTEIN-RELATED"/>
    <property type="match status" value="1"/>
</dbReference>
<feature type="coiled-coil region" evidence="5">
    <location>
        <begin position="137"/>
        <end position="199"/>
    </location>
</feature>
<dbReference type="InterPro" id="IPR051794">
    <property type="entry name" value="PG_Endopeptidase_C40"/>
</dbReference>
<evidence type="ECO:0000256" key="1">
    <source>
        <dbReference type="ARBA" id="ARBA00007074"/>
    </source>
</evidence>
<evidence type="ECO:0000313" key="8">
    <source>
        <dbReference type="EMBL" id="CAB4544563.1"/>
    </source>
</evidence>
<organism evidence="8">
    <name type="scientific">freshwater metagenome</name>
    <dbReference type="NCBI Taxonomy" id="449393"/>
    <lineage>
        <taxon>unclassified sequences</taxon>
        <taxon>metagenomes</taxon>
        <taxon>ecological metagenomes</taxon>
    </lineage>
</organism>
<keyword evidence="4" id="KW-0788">Thiol protease</keyword>